<dbReference type="GO" id="GO:0005524">
    <property type="term" value="F:ATP binding"/>
    <property type="evidence" value="ECO:0007669"/>
    <property type="project" value="InterPro"/>
</dbReference>
<dbReference type="SUPFAM" id="SSF52540">
    <property type="entry name" value="P-loop containing nucleoside triphosphate hydrolases"/>
    <property type="match status" value="1"/>
</dbReference>
<gene>
    <name evidence="2" type="ORF">IX83_04050</name>
</gene>
<dbReference type="Pfam" id="PF03796">
    <property type="entry name" value="DnaB_C"/>
    <property type="match status" value="1"/>
</dbReference>
<evidence type="ECO:0000313" key="3">
    <source>
        <dbReference type="Proteomes" id="UP000028945"/>
    </source>
</evidence>
<protein>
    <recommendedName>
        <fullName evidence="1">SF4 helicase domain-containing protein</fullName>
    </recommendedName>
</protein>
<dbReference type="EMBL" id="CP009238">
    <property type="protein sequence ID" value="AIL32589.1"/>
    <property type="molecule type" value="Genomic_DNA"/>
</dbReference>
<dbReference type="GO" id="GO:0006260">
    <property type="term" value="P:DNA replication"/>
    <property type="evidence" value="ECO:0007669"/>
    <property type="project" value="InterPro"/>
</dbReference>
<proteinExistence type="predicted"/>
<feature type="domain" description="SF4 helicase" evidence="1">
    <location>
        <begin position="144"/>
        <end position="303"/>
    </location>
</feature>
<sequence length="383" mass="44721">MGKKELFVEKRGVRQITSINKNVKSLRLNKKLNSCEPSNTAQTLSNRPTTPINTSYNQAIHQEASLFVNKITPAKMNNKLPTDKEKATEITQESIHKNSRLNHSSANLKIQNQKLYLSPTSSDTSIIQEYDWIGQILKEWKLLTPGKISLIFGPKGIGKTQLLLSIAEYLAHTHCVIFICGEYLKEKIKYHLIPKYTRLALKDIKYPDFLNKKEKDYIQSIQEKLSKLKLYHFDFELKTADDIWIQAILHQCKNKKKIPNIQPVIIIDGLLRFLPYHTDLVRSKFVIDAFKDIAKRLKAPIILSNRSYDDYIEDYEELAFTGICPTFFDEVIQLFEHKRQRTETEKVIKVYNQAKLDMFLLKYHQTFMYFEPFISQPLTNYPP</sequence>
<accession>A0A077DDA5</accession>
<dbReference type="KEGG" id="bpsi:IX83_04050"/>
<name>A0A077DDA5_9BURK</name>
<dbReference type="InterPro" id="IPR007694">
    <property type="entry name" value="DNA_helicase_DnaB-like_C"/>
</dbReference>
<dbReference type="InterPro" id="IPR027417">
    <property type="entry name" value="P-loop_NTPase"/>
</dbReference>
<organism evidence="2 3">
    <name type="scientific">Basilea psittacipulmonis DSM 24701</name>
    <dbReference type="NCBI Taxonomy" id="1072685"/>
    <lineage>
        <taxon>Bacteria</taxon>
        <taxon>Pseudomonadati</taxon>
        <taxon>Pseudomonadota</taxon>
        <taxon>Betaproteobacteria</taxon>
        <taxon>Burkholderiales</taxon>
        <taxon>Alcaligenaceae</taxon>
        <taxon>Basilea</taxon>
    </lineage>
</organism>
<dbReference type="HOGENOM" id="CLU_720920_0_0_4"/>
<reference evidence="2 3" key="1">
    <citation type="journal article" date="2014" name="BMC Genomics">
        <title>A genomic perspective on a new bacterial genus and species from the Alcaligenaceae family, Basilea psittacipulmonis.</title>
        <authorList>
            <person name="Whiteson K.L."/>
            <person name="Hernandez D."/>
            <person name="Lazarevic V."/>
            <person name="Gaia N."/>
            <person name="Farinelli L."/>
            <person name="Francois P."/>
            <person name="Pilo P."/>
            <person name="Frey J."/>
            <person name="Schrenzel J."/>
        </authorList>
    </citation>
    <scope>NUCLEOTIDE SEQUENCE [LARGE SCALE GENOMIC DNA]</scope>
    <source>
        <strain evidence="2 3">DSM 24701</strain>
    </source>
</reference>
<evidence type="ECO:0000313" key="2">
    <source>
        <dbReference type="EMBL" id="AIL32589.1"/>
    </source>
</evidence>
<evidence type="ECO:0000259" key="1">
    <source>
        <dbReference type="Pfam" id="PF03796"/>
    </source>
</evidence>
<keyword evidence="3" id="KW-1185">Reference proteome</keyword>
<dbReference type="GO" id="GO:0003678">
    <property type="term" value="F:DNA helicase activity"/>
    <property type="evidence" value="ECO:0007669"/>
    <property type="project" value="InterPro"/>
</dbReference>
<dbReference type="Gene3D" id="3.40.50.300">
    <property type="entry name" value="P-loop containing nucleotide triphosphate hydrolases"/>
    <property type="match status" value="1"/>
</dbReference>
<dbReference type="AlphaFoldDB" id="A0A077DDA5"/>
<dbReference type="RefSeq" id="WP_038499449.1">
    <property type="nucleotide sequence ID" value="NZ_AFWK01000113.1"/>
</dbReference>
<dbReference type="Proteomes" id="UP000028945">
    <property type="component" value="Chromosome"/>
</dbReference>